<dbReference type="GeneID" id="112693461"/>
<dbReference type="GO" id="GO:0016787">
    <property type="term" value="F:hydrolase activity"/>
    <property type="evidence" value="ECO:0007669"/>
    <property type="project" value="UniProtKB-KW"/>
</dbReference>
<dbReference type="GO" id="GO:0046872">
    <property type="term" value="F:metal ion binding"/>
    <property type="evidence" value="ECO:0007669"/>
    <property type="project" value="UniProtKB-KW"/>
</dbReference>
<keyword evidence="9" id="KW-1185">Reference proteome</keyword>
<proteinExistence type="inferred from homology"/>
<evidence type="ECO:0000256" key="6">
    <source>
        <dbReference type="ARBA" id="ARBA00022801"/>
    </source>
</evidence>
<comment type="cofactor">
    <cofactor evidence="1">
        <name>a divalent metal cation</name>
        <dbReference type="ChEBI" id="CHEBI:60240"/>
    </cofactor>
</comment>
<feature type="domain" description="DDE Tnp4" evidence="8">
    <location>
        <begin position="110"/>
        <end position="276"/>
    </location>
</feature>
<evidence type="ECO:0000256" key="7">
    <source>
        <dbReference type="ARBA" id="ARBA00023242"/>
    </source>
</evidence>
<protein>
    <submittedName>
        <fullName evidence="10">Nuclease HARBI1</fullName>
    </submittedName>
</protein>
<dbReference type="GO" id="GO:0005634">
    <property type="term" value="C:nucleus"/>
    <property type="evidence" value="ECO:0007669"/>
    <property type="project" value="UniProtKB-SubCell"/>
</dbReference>
<name>A0A8B8GPV5_9HEMI</name>
<evidence type="ECO:0000256" key="2">
    <source>
        <dbReference type="ARBA" id="ARBA00004123"/>
    </source>
</evidence>
<gene>
    <name evidence="10" type="primary">LOC112693461</name>
</gene>
<dbReference type="AlphaFoldDB" id="A0A8B8GPV5"/>
<dbReference type="RefSeq" id="XP_025424337.1">
    <property type="nucleotide sequence ID" value="XM_025568552.1"/>
</dbReference>
<comment type="similarity">
    <text evidence="3">Belongs to the HARBI1 family.</text>
</comment>
<organism evidence="9 10">
    <name type="scientific">Sipha flava</name>
    <name type="common">yellow sugarcane aphid</name>
    <dbReference type="NCBI Taxonomy" id="143950"/>
    <lineage>
        <taxon>Eukaryota</taxon>
        <taxon>Metazoa</taxon>
        <taxon>Ecdysozoa</taxon>
        <taxon>Arthropoda</taxon>
        <taxon>Hexapoda</taxon>
        <taxon>Insecta</taxon>
        <taxon>Pterygota</taxon>
        <taxon>Neoptera</taxon>
        <taxon>Paraneoptera</taxon>
        <taxon>Hemiptera</taxon>
        <taxon>Sternorrhyncha</taxon>
        <taxon>Aphidomorpha</taxon>
        <taxon>Aphidoidea</taxon>
        <taxon>Aphididae</taxon>
        <taxon>Sipha</taxon>
    </lineage>
</organism>
<evidence type="ECO:0000256" key="4">
    <source>
        <dbReference type="ARBA" id="ARBA00022722"/>
    </source>
</evidence>
<dbReference type="Proteomes" id="UP000694846">
    <property type="component" value="Unplaced"/>
</dbReference>
<dbReference type="InterPro" id="IPR027806">
    <property type="entry name" value="HARBI1_dom"/>
</dbReference>
<comment type="subcellular location">
    <subcellularLocation>
        <location evidence="2">Nucleus</location>
    </subcellularLocation>
</comment>
<accession>A0A8B8GPV5</accession>
<evidence type="ECO:0000256" key="1">
    <source>
        <dbReference type="ARBA" id="ARBA00001968"/>
    </source>
</evidence>
<evidence type="ECO:0000313" key="10">
    <source>
        <dbReference type="RefSeq" id="XP_025424337.1"/>
    </source>
</evidence>
<sequence length="340" mass="39341">MNITTFYELLSLVEDRIKKLNTNFRRSIPAEERLLITIRFLATGDCFKFIHYNMRIGATTAREIINETCIAIWEVLSPIYLMTNPTPEKWRNISEKFEKLWNYPNVCGSVDGKHIRIQQPYHGGSAYYNYKNYNSIVLQAVVDAEGNFLFVDVGEAGRYSDGGVFAASNFGKNFIEQTLNLPQPRKIDPAKEIEFPYVFLADSAYSLNKNMMKPFARSSLTSDKNKIYNYRHSRARRIVECAFGIMSKKFHILQRSMLVHPDFATTITLACCVLHNMIRKKEGIINDVYSEMINVEECDVSREPTRARASRNAYQVRENFVDYFVSPIGSVSWQEYMARL</sequence>
<dbReference type="InterPro" id="IPR045249">
    <property type="entry name" value="HARBI1-like"/>
</dbReference>
<dbReference type="GO" id="GO:0004518">
    <property type="term" value="F:nuclease activity"/>
    <property type="evidence" value="ECO:0007669"/>
    <property type="project" value="UniProtKB-KW"/>
</dbReference>
<dbReference type="OrthoDB" id="6604793at2759"/>
<evidence type="ECO:0000256" key="5">
    <source>
        <dbReference type="ARBA" id="ARBA00022723"/>
    </source>
</evidence>
<evidence type="ECO:0000259" key="8">
    <source>
        <dbReference type="Pfam" id="PF13359"/>
    </source>
</evidence>
<dbReference type="Pfam" id="PF13359">
    <property type="entry name" value="DDE_Tnp_4"/>
    <property type="match status" value="1"/>
</dbReference>
<evidence type="ECO:0000256" key="3">
    <source>
        <dbReference type="ARBA" id="ARBA00006958"/>
    </source>
</evidence>
<reference evidence="10" key="1">
    <citation type="submission" date="2025-08" db="UniProtKB">
        <authorList>
            <consortium name="RefSeq"/>
        </authorList>
    </citation>
    <scope>IDENTIFICATION</scope>
    <source>
        <tissue evidence="10">Whole body</tissue>
    </source>
</reference>
<dbReference type="PANTHER" id="PTHR22930">
    <property type="match status" value="1"/>
</dbReference>
<keyword evidence="6" id="KW-0378">Hydrolase</keyword>
<keyword evidence="5" id="KW-0479">Metal-binding</keyword>
<evidence type="ECO:0000313" key="9">
    <source>
        <dbReference type="Proteomes" id="UP000694846"/>
    </source>
</evidence>
<keyword evidence="4" id="KW-0540">Nuclease</keyword>
<keyword evidence="7" id="KW-0539">Nucleus</keyword>
<dbReference type="PANTHER" id="PTHR22930:SF269">
    <property type="entry name" value="NUCLEASE HARBI1-LIKE PROTEIN"/>
    <property type="match status" value="1"/>
</dbReference>